<keyword evidence="1" id="KW-1133">Transmembrane helix</keyword>
<protein>
    <submittedName>
        <fullName evidence="2">Uncharacterized protein</fullName>
    </submittedName>
</protein>
<name>A0AAW2ZJ96_9EUKA</name>
<accession>A0AAW2ZJ96</accession>
<keyword evidence="1" id="KW-0472">Membrane</keyword>
<comment type="caution">
    <text evidence="2">The sequence shown here is derived from an EMBL/GenBank/DDBJ whole genome shotgun (WGS) entry which is preliminary data.</text>
</comment>
<dbReference type="AlphaFoldDB" id="A0AAW2ZJ96"/>
<keyword evidence="3" id="KW-1185">Reference proteome</keyword>
<sequence>MITTVKRRYLLFTAIGVGVVTLGGIIAFYSISKSGQKRDRLFSDEHNLIRIRLLEMKKELSTNSFMSMKHQSLYDVCTIIYSTCFVFVTFKIVTYLHVEANGTYDNLNDTIGQVFDKYIDSIVLPKIKSCAKETVPMSTKTSDNTLEIIWQHRTNFENKFVIPPLCNMDSNISLELQHIMEGQNFKLAFTECANLLFDLFHKKNSVLLTNSERTSSWKTISFQASNIFEDIEYIQACDHLERIKY</sequence>
<dbReference type="EMBL" id="JAOPGA020001554">
    <property type="protein sequence ID" value="KAL0489409.1"/>
    <property type="molecule type" value="Genomic_DNA"/>
</dbReference>
<evidence type="ECO:0000313" key="3">
    <source>
        <dbReference type="Proteomes" id="UP001431209"/>
    </source>
</evidence>
<dbReference type="Proteomes" id="UP001431209">
    <property type="component" value="Unassembled WGS sequence"/>
</dbReference>
<feature type="transmembrane region" description="Helical" evidence="1">
    <location>
        <begin position="73"/>
        <end position="98"/>
    </location>
</feature>
<feature type="transmembrane region" description="Helical" evidence="1">
    <location>
        <begin position="12"/>
        <end position="31"/>
    </location>
</feature>
<proteinExistence type="predicted"/>
<reference evidence="2 3" key="1">
    <citation type="submission" date="2024-03" db="EMBL/GenBank/DDBJ databases">
        <title>The Acrasis kona genome and developmental transcriptomes reveal deep origins of eukaryotic multicellular pathways.</title>
        <authorList>
            <person name="Sheikh S."/>
            <person name="Fu C.-J."/>
            <person name="Brown M.W."/>
            <person name="Baldauf S.L."/>
        </authorList>
    </citation>
    <scope>NUCLEOTIDE SEQUENCE [LARGE SCALE GENOMIC DNA]</scope>
    <source>
        <strain evidence="2 3">ATCC MYA-3509</strain>
    </source>
</reference>
<evidence type="ECO:0000256" key="1">
    <source>
        <dbReference type="SAM" id="Phobius"/>
    </source>
</evidence>
<feature type="non-terminal residue" evidence="2">
    <location>
        <position position="245"/>
    </location>
</feature>
<evidence type="ECO:0000313" key="2">
    <source>
        <dbReference type="EMBL" id="KAL0489409.1"/>
    </source>
</evidence>
<gene>
    <name evidence="2" type="ORF">AKO1_010680</name>
</gene>
<organism evidence="2 3">
    <name type="scientific">Acrasis kona</name>
    <dbReference type="NCBI Taxonomy" id="1008807"/>
    <lineage>
        <taxon>Eukaryota</taxon>
        <taxon>Discoba</taxon>
        <taxon>Heterolobosea</taxon>
        <taxon>Tetramitia</taxon>
        <taxon>Eutetramitia</taxon>
        <taxon>Acrasidae</taxon>
        <taxon>Acrasis</taxon>
    </lineage>
</organism>
<keyword evidence="1" id="KW-0812">Transmembrane</keyword>